<reference evidence="1" key="1">
    <citation type="submission" date="2022-12" db="EMBL/GenBank/DDBJ databases">
        <title>Genome Sequence of Lasiodiplodia mahajangana.</title>
        <authorList>
            <person name="Buettner E."/>
        </authorList>
    </citation>
    <scope>NUCLEOTIDE SEQUENCE</scope>
    <source>
        <strain evidence="1">VT137</strain>
    </source>
</reference>
<proteinExistence type="predicted"/>
<dbReference type="Proteomes" id="UP001153332">
    <property type="component" value="Unassembled WGS sequence"/>
</dbReference>
<keyword evidence="2" id="KW-1185">Reference proteome</keyword>
<accession>A0ACC2JBH4</accession>
<evidence type="ECO:0000313" key="1">
    <source>
        <dbReference type="EMBL" id="KAJ8124784.1"/>
    </source>
</evidence>
<organism evidence="1 2">
    <name type="scientific">Lasiodiplodia mahajangana</name>
    <dbReference type="NCBI Taxonomy" id="1108764"/>
    <lineage>
        <taxon>Eukaryota</taxon>
        <taxon>Fungi</taxon>
        <taxon>Dikarya</taxon>
        <taxon>Ascomycota</taxon>
        <taxon>Pezizomycotina</taxon>
        <taxon>Dothideomycetes</taxon>
        <taxon>Dothideomycetes incertae sedis</taxon>
        <taxon>Botryosphaeriales</taxon>
        <taxon>Botryosphaeriaceae</taxon>
        <taxon>Lasiodiplodia</taxon>
    </lineage>
</organism>
<protein>
    <submittedName>
        <fullName evidence="1">Uncharacterized protein</fullName>
    </submittedName>
</protein>
<dbReference type="EMBL" id="JAPUUL010002772">
    <property type="protein sequence ID" value="KAJ8124784.1"/>
    <property type="molecule type" value="Genomic_DNA"/>
</dbReference>
<name>A0ACC2JBH4_9PEZI</name>
<evidence type="ECO:0000313" key="2">
    <source>
        <dbReference type="Proteomes" id="UP001153332"/>
    </source>
</evidence>
<gene>
    <name evidence="1" type="ORF">O1611_g8855</name>
</gene>
<comment type="caution">
    <text evidence="1">The sequence shown here is derived from an EMBL/GenBank/DDBJ whole genome shotgun (WGS) entry which is preliminary data.</text>
</comment>
<sequence>MLQCRSPAPVPTTLHVNQESRYEALRRYKLLFGIGGQPGQIFFDPLSDALYFGSRGGEDLITFMAVVSLPDKAMVRHIAVNEASSPAVTG</sequence>